<evidence type="ECO:0000256" key="1">
    <source>
        <dbReference type="SAM" id="MobiDB-lite"/>
    </source>
</evidence>
<accession>A0A2N5VTB7</accession>
<sequence>MPSLSGLQASSSPFLYGQACFPSDPPSLPLAPTPSTSTYGLQPGDMADDVDNQPVPPPAQPQQSDNLVDQLACQVTRLRGNLSCLFEMLDSGARLRPEETHPPSPPGPQFDSGQFPQGHPHPVPAFIPRMEPPRLPDVWFSGDSGQLLSFLRTIQDHLWPWVSFFESDTCRIIWISRHFGYAPSSQRRGTAASLVKNWYTSLVTNNARRQVKDVEEACVERYVLGLNPCIVAQAMSKEWRGANTLDKRMDLATEAAAVELRPVLGRRQRCEGMDAVELPSGVSWSAAEWG</sequence>
<keyword evidence="3" id="KW-1185">Reference proteome</keyword>
<dbReference type="EMBL" id="PGCJ01000065">
    <property type="protein sequence ID" value="PLW53244.1"/>
    <property type="molecule type" value="Genomic_DNA"/>
</dbReference>
<evidence type="ECO:0000313" key="2">
    <source>
        <dbReference type="EMBL" id="PLW53244.1"/>
    </source>
</evidence>
<dbReference type="AlphaFoldDB" id="A0A2N5VTB7"/>
<reference evidence="2 3" key="1">
    <citation type="submission" date="2017-11" db="EMBL/GenBank/DDBJ databases">
        <title>De novo assembly and phasing of dikaryotic genomes from two isolates of Puccinia coronata f. sp. avenae, the causal agent of oat crown rust.</title>
        <authorList>
            <person name="Miller M.E."/>
            <person name="Zhang Y."/>
            <person name="Omidvar V."/>
            <person name="Sperschneider J."/>
            <person name="Schwessinger B."/>
            <person name="Raley C."/>
            <person name="Palmer J.M."/>
            <person name="Garnica D."/>
            <person name="Upadhyaya N."/>
            <person name="Rathjen J."/>
            <person name="Taylor J.M."/>
            <person name="Park R.F."/>
            <person name="Dodds P.N."/>
            <person name="Hirsch C.D."/>
            <person name="Kianian S.F."/>
            <person name="Figueroa M."/>
        </authorList>
    </citation>
    <scope>NUCLEOTIDE SEQUENCE [LARGE SCALE GENOMIC DNA]</scope>
    <source>
        <strain evidence="2">12NC29</strain>
    </source>
</reference>
<organism evidence="2 3">
    <name type="scientific">Puccinia coronata f. sp. avenae</name>
    <dbReference type="NCBI Taxonomy" id="200324"/>
    <lineage>
        <taxon>Eukaryota</taxon>
        <taxon>Fungi</taxon>
        <taxon>Dikarya</taxon>
        <taxon>Basidiomycota</taxon>
        <taxon>Pucciniomycotina</taxon>
        <taxon>Pucciniomycetes</taxon>
        <taxon>Pucciniales</taxon>
        <taxon>Pucciniaceae</taxon>
        <taxon>Puccinia</taxon>
    </lineage>
</organism>
<feature type="region of interest" description="Disordered" evidence="1">
    <location>
        <begin position="95"/>
        <end position="120"/>
    </location>
</feature>
<evidence type="ECO:0000313" key="3">
    <source>
        <dbReference type="Proteomes" id="UP000235388"/>
    </source>
</evidence>
<protein>
    <submittedName>
        <fullName evidence="2">Uncharacterized protein</fullName>
    </submittedName>
</protein>
<gene>
    <name evidence="2" type="ORF">PCANC_07507</name>
</gene>
<dbReference type="Proteomes" id="UP000235388">
    <property type="component" value="Unassembled WGS sequence"/>
</dbReference>
<feature type="compositionally biased region" description="Polar residues" evidence="1">
    <location>
        <begin position="1"/>
        <end position="13"/>
    </location>
</feature>
<feature type="compositionally biased region" description="Pro residues" evidence="1">
    <location>
        <begin position="23"/>
        <end position="32"/>
    </location>
</feature>
<proteinExistence type="predicted"/>
<comment type="caution">
    <text evidence="2">The sequence shown here is derived from an EMBL/GenBank/DDBJ whole genome shotgun (WGS) entry which is preliminary data.</text>
</comment>
<name>A0A2N5VTB7_9BASI</name>
<feature type="region of interest" description="Disordered" evidence="1">
    <location>
        <begin position="1"/>
        <end position="65"/>
    </location>
</feature>